<reference evidence="1 2" key="1">
    <citation type="submission" date="2021-01" db="EMBL/GenBank/DDBJ databases">
        <title>Roseomonas sp. nov, a bacterium isolated from an oil production mixture in Yumen Oilfield.</title>
        <authorList>
            <person name="Wu D."/>
        </authorList>
    </citation>
    <scope>NUCLEOTIDE SEQUENCE [LARGE SCALE GENOMIC DNA]</scope>
    <source>
        <strain evidence="1 2">ROY-5-3</strain>
    </source>
</reference>
<dbReference type="EMBL" id="JAERQM010000009">
    <property type="protein sequence ID" value="MBU8546770.1"/>
    <property type="molecule type" value="Genomic_DNA"/>
</dbReference>
<dbReference type="RefSeq" id="WP_216878786.1">
    <property type="nucleotide sequence ID" value="NZ_JAERQM010000009.1"/>
</dbReference>
<organism evidence="1 2">
    <name type="scientific">Falsiroseomonas oleicola</name>
    <dbReference type="NCBI Taxonomy" id="2801474"/>
    <lineage>
        <taxon>Bacteria</taxon>
        <taxon>Pseudomonadati</taxon>
        <taxon>Pseudomonadota</taxon>
        <taxon>Alphaproteobacteria</taxon>
        <taxon>Acetobacterales</taxon>
        <taxon>Roseomonadaceae</taxon>
        <taxon>Falsiroseomonas</taxon>
    </lineage>
</organism>
<sequence length="152" mass="16677">MPRDTPAPVRPGLALGLALLLAWPAGAQPASPGRGLALPQAATAPLLVQNLNIDLNLRWAGSWVWTSHGRSNNLSTLEILPNNQASYCYDRSCSRVNYRHANGTIIFSRNGTDHFELRAAEGGNVLLGRYWSRREDRRAAPAATIRMVKPPR</sequence>
<evidence type="ECO:0000313" key="1">
    <source>
        <dbReference type="EMBL" id="MBU8546770.1"/>
    </source>
</evidence>
<protein>
    <submittedName>
        <fullName evidence="1">Uncharacterized protein</fullName>
    </submittedName>
</protein>
<keyword evidence="2" id="KW-1185">Reference proteome</keyword>
<comment type="caution">
    <text evidence="1">The sequence shown here is derived from an EMBL/GenBank/DDBJ whole genome shotgun (WGS) entry which is preliminary data.</text>
</comment>
<dbReference type="Proteomes" id="UP000689967">
    <property type="component" value="Unassembled WGS sequence"/>
</dbReference>
<accession>A0ABS6HDE5</accession>
<gene>
    <name evidence="1" type="ORF">JJQ90_23830</name>
</gene>
<proteinExistence type="predicted"/>
<evidence type="ECO:0000313" key="2">
    <source>
        <dbReference type="Proteomes" id="UP000689967"/>
    </source>
</evidence>
<name>A0ABS6HDE5_9PROT</name>